<dbReference type="Proteomes" id="UP000887565">
    <property type="component" value="Unplaced"/>
</dbReference>
<dbReference type="WBParaSite" id="nRc.2.0.1.t45379-RA">
    <property type="protein sequence ID" value="nRc.2.0.1.t45379-RA"/>
    <property type="gene ID" value="nRc.2.0.1.g45379"/>
</dbReference>
<evidence type="ECO:0000256" key="2">
    <source>
        <dbReference type="ARBA" id="ARBA00009626"/>
    </source>
</evidence>
<dbReference type="AlphaFoldDB" id="A0A915L2M3"/>
<proteinExistence type="inferred from homology"/>
<keyword evidence="6 8" id="KW-0539">Nucleus</keyword>
<dbReference type="Pfam" id="PF10018">
    <property type="entry name" value="Med4"/>
    <property type="match status" value="1"/>
</dbReference>
<comment type="similarity">
    <text evidence="2 8">Belongs to the Mediator complex subunit 4 family.</text>
</comment>
<comment type="function">
    <text evidence="8">Component of the Mediator complex, a coactivator involved in the regulated transcription of nearly all RNA polymerase II-dependent genes. Mediator functions as a bridge to convey information from gene-specific regulatory proteins to the basal RNA polymerase II transcription machinery. Mediator is recruited to promoters by direct interactions with regulatory proteins and serves as a scaffold for the assembly of a functional preinitiation complex with RNA polymerase II and the general transcription factors.</text>
</comment>
<sequence length="284" mass="32389">MLIIERLKLKQRRMNGQEINKRKEKAKGQMERQIIIDQLNEEVKKRDEYISKIFSCFKESEDVLINTIFQANRKLKVIGEANRRKVTPNELIKYAHKISASNSVAAPLNWQQGDPQRPYPVEVEMWQGWPERLKERTKEKEFGIPSSIGPPPTAMHGIFPGQTTPHQHEFTNRPPPPQAIFPPPAQIPSSPMNPNRFPPWNVSPRMQQQISPRMQRNITPHHLPGPQPQSHIMMTRSPFSQGQPPQTNLGPPMTPQSALLRMETSVPHSVEVLSSDSSSSSDSD</sequence>
<name>A0A915L2M3_ROMCU</name>
<keyword evidence="8" id="KW-0010">Activator</keyword>
<dbReference type="GO" id="GO:0016592">
    <property type="term" value="C:mediator complex"/>
    <property type="evidence" value="ECO:0007669"/>
    <property type="project" value="InterPro"/>
</dbReference>
<dbReference type="PANTHER" id="PTHR13208">
    <property type="entry name" value="MEDIATOR OF RNA POLYMERASE II TRANSCRIPTION SUBUNIT 4"/>
    <property type="match status" value="1"/>
</dbReference>
<dbReference type="InterPro" id="IPR019258">
    <property type="entry name" value="Mediator_Med4"/>
</dbReference>
<evidence type="ECO:0000256" key="4">
    <source>
        <dbReference type="ARBA" id="ARBA00023015"/>
    </source>
</evidence>
<comment type="subunit">
    <text evidence="8">Component of the Mediator complex.</text>
</comment>
<evidence type="ECO:0000256" key="3">
    <source>
        <dbReference type="ARBA" id="ARBA00020629"/>
    </source>
</evidence>
<evidence type="ECO:0000256" key="1">
    <source>
        <dbReference type="ARBA" id="ARBA00004123"/>
    </source>
</evidence>
<feature type="compositionally biased region" description="Low complexity" evidence="9">
    <location>
        <begin position="274"/>
        <end position="284"/>
    </location>
</feature>
<evidence type="ECO:0000256" key="6">
    <source>
        <dbReference type="ARBA" id="ARBA00023242"/>
    </source>
</evidence>
<comment type="subcellular location">
    <subcellularLocation>
        <location evidence="1 8">Nucleus</location>
    </subcellularLocation>
</comment>
<evidence type="ECO:0000256" key="9">
    <source>
        <dbReference type="SAM" id="MobiDB-lite"/>
    </source>
</evidence>
<evidence type="ECO:0000256" key="7">
    <source>
        <dbReference type="ARBA" id="ARBA00031257"/>
    </source>
</evidence>
<protein>
    <recommendedName>
        <fullName evidence="3 8">Mediator of RNA polymerase II transcription subunit 4</fullName>
    </recommendedName>
    <alternativeName>
        <fullName evidence="7 8">Mediator complex subunit 4</fullName>
    </alternativeName>
</protein>
<dbReference type="PANTHER" id="PTHR13208:SF2">
    <property type="entry name" value="MEDIATOR OF RNA POLYMERASE II TRANSCRIPTION SUBUNIT 4"/>
    <property type="match status" value="1"/>
</dbReference>
<dbReference type="GO" id="GO:0006357">
    <property type="term" value="P:regulation of transcription by RNA polymerase II"/>
    <property type="evidence" value="ECO:0007669"/>
    <property type="project" value="InterPro"/>
</dbReference>
<evidence type="ECO:0000256" key="8">
    <source>
        <dbReference type="RuleBase" id="RU364141"/>
    </source>
</evidence>
<dbReference type="OMA" id="PVEVEMW"/>
<gene>
    <name evidence="8" type="primary">MED4</name>
</gene>
<evidence type="ECO:0000313" key="11">
    <source>
        <dbReference type="WBParaSite" id="nRc.2.0.1.t45379-RA"/>
    </source>
</evidence>
<reference evidence="11" key="1">
    <citation type="submission" date="2022-11" db="UniProtKB">
        <authorList>
            <consortium name="WormBaseParasite"/>
        </authorList>
    </citation>
    <scope>IDENTIFICATION</scope>
</reference>
<accession>A0A915L2M3</accession>
<feature type="region of interest" description="Disordered" evidence="9">
    <location>
        <begin position="218"/>
        <end position="284"/>
    </location>
</feature>
<keyword evidence="4 8" id="KW-0805">Transcription regulation</keyword>
<dbReference type="GO" id="GO:0070847">
    <property type="term" value="C:core mediator complex"/>
    <property type="evidence" value="ECO:0007669"/>
    <property type="project" value="TreeGrafter"/>
</dbReference>
<keyword evidence="5 8" id="KW-0804">Transcription</keyword>
<organism evidence="10 11">
    <name type="scientific">Romanomermis culicivorax</name>
    <name type="common">Nematode worm</name>
    <dbReference type="NCBI Taxonomy" id="13658"/>
    <lineage>
        <taxon>Eukaryota</taxon>
        <taxon>Metazoa</taxon>
        <taxon>Ecdysozoa</taxon>
        <taxon>Nematoda</taxon>
        <taxon>Enoplea</taxon>
        <taxon>Dorylaimia</taxon>
        <taxon>Mermithida</taxon>
        <taxon>Mermithoidea</taxon>
        <taxon>Mermithidae</taxon>
        <taxon>Romanomermis</taxon>
    </lineage>
</organism>
<evidence type="ECO:0000256" key="5">
    <source>
        <dbReference type="ARBA" id="ARBA00023163"/>
    </source>
</evidence>
<keyword evidence="10" id="KW-1185">Reference proteome</keyword>
<dbReference type="GO" id="GO:0003712">
    <property type="term" value="F:transcription coregulator activity"/>
    <property type="evidence" value="ECO:0007669"/>
    <property type="project" value="InterPro"/>
</dbReference>
<feature type="compositionally biased region" description="Polar residues" evidence="9">
    <location>
        <begin position="228"/>
        <end position="249"/>
    </location>
</feature>
<evidence type="ECO:0000313" key="10">
    <source>
        <dbReference type="Proteomes" id="UP000887565"/>
    </source>
</evidence>